<proteinExistence type="predicted"/>
<reference evidence="1" key="1">
    <citation type="submission" date="2018-06" db="EMBL/GenBank/DDBJ databases">
        <authorList>
            <person name="Zhirakovskaya E."/>
        </authorList>
    </citation>
    <scope>NUCLEOTIDE SEQUENCE</scope>
</reference>
<dbReference type="AlphaFoldDB" id="A0A3B1DLS2"/>
<organism evidence="1">
    <name type="scientific">hydrothermal vent metagenome</name>
    <dbReference type="NCBI Taxonomy" id="652676"/>
    <lineage>
        <taxon>unclassified sequences</taxon>
        <taxon>metagenomes</taxon>
        <taxon>ecological metagenomes</taxon>
    </lineage>
</organism>
<sequence length="347" mass="40533">MAKKSKSRKKVRKDKKHRKERTPLNFATQTLQEWEMEMQRKRISFLPILCAKIMGYATVKICDCIEVTRTGGFGELAKDFELEKWGSFYLNEKKFNRAIRNNYRKADPILRCMIFEYRWLKRQSAHLSQEELNASDFDGESFAELITVFQQAWAEFNKELNVVLQGKDEGDQKIKDDAISQFFLTVWIPCMFVLGTSPATLFAKAASGDAYSIYNLIRLDKQAQYIPQISERLSFWLRNPEKYKSQLGCLDEARNGYIEEWKNNLHLKYAVIERVIKYSRDTKNIGVFNLKEFSKNDLRHLFDIIARDEKQGIIDEDFPVSDEAFKKGITRGSVSKIADTGWDNFLS</sequence>
<dbReference type="EMBL" id="UOGL01000577">
    <property type="protein sequence ID" value="VAX41682.1"/>
    <property type="molecule type" value="Genomic_DNA"/>
</dbReference>
<name>A0A3B1DLS2_9ZZZZ</name>
<gene>
    <name evidence="1" type="ORF">MNBD_PLANCTO02-1037</name>
</gene>
<accession>A0A3B1DLS2</accession>
<protein>
    <submittedName>
        <fullName evidence="1">Uncharacterized protein</fullName>
    </submittedName>
</protein>
<evidence type="ECO:0000313" key="1">
    <source>
        <dbReference type="EMBL" id="VAX41682.1"/>
    </source>
</evidence>